<feature type="DNA-binding region" description="H-T-H motif" evidence="2">
    <location>
        <begin position="40"/>
        <end position="59"/>
    </location>
</feature>
<keyword evidence="5" id="KW-1185">Reference proteome</keyword>
<proteinExistence type="predicted"/>
<dbReference type="PANTHER" id="PTHR30055">
    <property type="entry name" value="HTH-TYPE TRANSCRIPTIONAL REGULATOR RUTR"/>
    <property type="match status" value="1"/>
</dbReference>
<feature type="domain" description="HTH tetR-type" evidence="3">
    <location>
        <begin position="17"/>
        <end position="77"/>
    </location>
</feature>
<evidence type="ECO:0000313" key="5">
    <source>
        <dbReference type="Proteomes" id="UP001141259"/>
    </source>
</evidence>
<evidence type="ECO:0000313" key="4">
    <source>
        <dbReference type="EMBL" id="MCS7483529.1"/>
    </source>
</evidence>
<dbReference type="SUPFAM" id="SSF46689">
    <property type="entry name" value="Homeodomain-like"/>
    <property type="match status" value="1"/>
</dbReference>
<gene>
    <name evidence="4" type="ORF">NZH93_42385</name>
</gene>
<evidence type="ECO:0000256" key="2">
    <source>
        <dbReference type="PROSITE-ProRule" id="PRU00335"/>
    </source>
</evidence>
<dbReference type="Gene3D" id="1.10.357.10">
    <property type="entry name" value="Tetracycline Repressor, domain 2"/>
    <property type="match status" value="1"/>
</dbReference>
<dbReference type="InterPro" id="IPR001647">
    <property type="entry name" value="HTH_TetR"/>
</dbReference>
<dbReference type="EMBL" id="JANYMP010000034">
    <property type="protein sequence ID" value="MCS7483529.1"/>
    <property type="molecule type" value="Genomic_DNA"/>
</dbReference>
<reference evidence="4" key="1">
    <citation type="submission" date="2022-08" db="EMBL/GenBank/DDBJ databases">
        <authorList>
            <person name="Tistechok S."/>
            <person name="Samborskyy M."/>
            <person name="Roman I."/>
        </authorList>
    </citation>
    <scope>NUCLEOTIDE SEQUENCE</scope>
    <source>
        <strain evidence="4">DSM 103496</strain>
    </source>
</reference>
<sequence>MVSAPVDKTTKKHIDADTRRRMLVAAALRVMKREGIAAATTRAICAEAGMPHGAFHYCFRSKQELYAALLATDINITLDVEWPAVDPRAEPVENLRTLLRSWWSAVETDPEAQLVLSELVNLALRDPELGELPAWGHRTYLDKAVSRVDHFAAEARLHLTIDTRAFAEMVVAALGGVIDSWLSHRDATTAVETLDGFAGLFATLTRPVPDDRDHPPG</sequence>
<organism evidence="4 5">
    <name type="scientific">Umezawaea endophytica</name>
    <dbReference type="NCBI Taxonomy" id="1654476"/>
    <lineage>
        <taxon>Bacteria</taxon>
        <taxon>Bacillati</taxon>
        <taxon>Actinomycetota</taxon>
        <taxon>Actinomycetes</taxon>
        <taxon>Pseudonocardiales</taxon>
        <taxon>Pseudonocardiaceae</taxon>
        <taxon>Umezawaea</taxon>
    </lineage>
</organism>
<dbReference type="AlphaFoldDB" id="A0A9X2VVM8"/>
<dbReference type="RefSeq" id="WP_259628987.1">
    <property type="nucleotide sequence ID" value="NZ_JANYMP010000034.1"/>
</dbReference>
<dbReference type="InterPro" id="IPR036271">
    <property type="entry name" value="Tet_transcr_reg_TetR-rel_C_sf"/>
</dbReference>
<dbReference type="GO" id="GO:0000976">
    <property type="term" value="F:transcription cis-regulatory region binding"/>
    <property type="evidence" value="ECO:0007669"/>
    <property type="project" value="TreeGrafter"/>
</dbReference>
<keyword evidence="1 2" id="KW-0238">DNA-binding</keyword>
<dbReference type="PROSITE" id="PS50977">
    <property type="entry name" value="HTH_TETR_2"/>
    <property type="match status" value="1"/>
</dbReference>
<dbReference type="Pfam" id="PF00440">
    <property type="entry name" value="TetR_N"/>
    <property type="match status" value="1"/>
</dbReference>
<protein>
    <submittedName>
        <fullName evidence="4">TetR/AcrR family transcriptional regulator</fullName>
    </submittedName>
</protein>
<dbReference type="Proteomes" id="UP001141259">
    <property type="component" value="Unassembled WGS sequence"/>
</dbReference>
<accession>A0A9X2VVM8</accession>
<dbReference type="PANTHER" id="PTHR30055:SF226">
    <property type="entry name" value="HTH-TYPE TRANSCRIPTIONAL REGULATOR PKSA"/>
    <property type="match status" value="1"/>
</dbReference>
<name>A0A9X2VVM8_9PSEU</name>
<dbReference type="InterPro" id="IPR009057">
    <property type="entry name" value="Homeodomain-like_sf"/>
</dbReference>
<dbReference type="SUPFAM" id="SSF48498">
    <property type="entry name" value="Tetracyclin repressor-like, C-terminal domain"/>
    <property type="match status" value="1"/>
</dbReference>
<comment type="caution">
    <text evidence="4">The sequence shown here is derived from an EMBL/GenBank/DDBJ whole genome shotgun (WGS) entry which is preliminary data.</text>
</comment>
<evidence type="ECO:0000256" key="1">
    <source>
        <dbReference type="ARBA" id="ARBA00023125"/>
    </source>
</evidence>
<evidence type="ECO:0000259" key="3">
    <source>
        <dbReference type="PROSITE" id="PS50977"/>
    </source>
</evidence>
<dbReference type="InterPro" id="IPR050109">
    <property type="entry name" value="HTH-type_TetR-like_transc_reg"/>
</dbReference>
<dbReference type="GO" id="GO:0003700">
    <property type="term" value="F:DNA-binding transcription factor activity"/>
    <property type="evidence" value="ECO:0007669"/>
    <property type="project" value="TreeGrafter"/>
</dbReference>